<gene>
    <name evidence="2" type="ORF">MKW94_013027</name>
</gene>
<feature type="chain" id="PRO_5041435434" evidence="1">
    <location>
        <begin position="29"/>
        <end position="88"/>
    </location>
</feature>
<evidence type="ECO:0000313" key="2">
    <source>
        <dbReference type="EMBL" id="MCL7021793.1"/>
    </source>
</evidence>
<reference evidence="2" key="1">
    <citation type="submission" date="2022-03" db="EMBL/GenBank/DDBJ databases">
        <title>A functionally conserved STORR gene fusion in Papaver species that diverged 16.8 million years ago.</title>
        <authorList>
            <person name="Catania T."/>
        </authorList>
    </citation>
    <scope>NUCLEOTIDE SEQUENCE</scope>
    <source>
        <strain evidence="2">S-191538</strain>
    </source>
</reference>
<accession>A0AA41RX17</accession>
<feature type="signal peptide" evidence="1">
    <location>
        <begin position="1"/>
        <end position="28"/>
    </location>
</feature>
<dbReference type="EMBL" id="JAJJMA010004805">
    <property type="protein sequence ID" value="MCL7021793.1"/>
    <property type="molecule type" value="Genomic_DNA"/>
</dbReference>
<dbReference type="Proteomes" id="UP001177140">
    <property type="component" value="Unassembled WGS sequence"/>
</dbReference>
<sequence>MEGIAKSLMRMLPIVILLVAMFLGQISAKHESYEACFGRCYLDCINQKPGDQVHRTKCINDCDAHCKIYLALDSNRKNLPKMRRKLTV</sequence>
<protein>
    <submittedName>
        <fullName evidence="2">Uncharacterized protein</fullName>
    </submittedName>
</protein>
<keyword evidence="1" id="KW-0732">Signal</keyword>
<proteinExistence type="predicted"/>
<dbReference type="AlphaFoldDB" id="A0AA41RX17"/>
<keyword evidence="3" id="KW-1185">Reference proteome</keyword>
<organism evidence="2 3">
    <name type="scientific">Papaver nudicaule</name>
    <name type="common">Iceland poppy</name>
    <dbReference type="NCBI Taxonomy" id="74823"/>
    <lineage>
        <taxon>Eukaryota</taxon>
        <taxon>Viridiplantae</taxon>
        <taxon>Streptophyta</taxon>
        <taxon>Embryophyta</taxon>
        <taxon>Tracheophyta</taxon>
        <taxon>Spermatophyta</taxon>
        <taxon>Magnoliopsida</taxon>
        <taxon>Ranunculales</taxon>
        <taxon>Papaveraceae</taxon>
        <taxon>Papaveroideae</taxon>
        <taxon>Papaver</taxon>
    </lineage>
</organism>
<evidence type="ECO:0000256" key="1">
    <source>
        <dbReference type="SAM" id="SignalP"/>
    </source>
</evidence>
<comment type="caution">
    <text evidence="2">The sequence shown here is derived from an EMBL/GenBank/DDBJ whole genome shotgun (WGS) entry which is preliminary data.</text>
</comment>
<evidence type="ECO:0000313" key="3">
    <source>
        <dbReference type="Proteomes" id="UP001177140"/>
    </source>
</evidence>
<name>A0AA41RX17_PAPNU</name>